<sequence length="193" mass="20882">MRNPEEFLQMGDGLLVVDVQRDFCPGGALPIPEGDKVVPVINAWAEAALKKHLPVYYSCDWHPEGHPSFKSHGGDWPKHCVQHTPGADFCADLFLAPASVVVVKGVRFDQDQLSVFDQTGFADKLRRDGVDRLWVAGLALDVCVLETVLDGVRSGFEVAVIVEGCRPVTPAGGQAALAAMKGADIYLLEEVDD</sequence>
<keyword evidence="4" id="KW-0378">Hydrolase</keyword>
<evidence type="ECO:0000256" key="4">
    <source>
        <dbReference type="ARBA" id="ARBA00022801"/>
    </source>
</evidence>
<dbReference type="OrthoDB" id="9791276at2"/>
<proteinExistence type="inferred from homology"/>
<dbReference type="eggNOG" id="COG1335">
    <property type="taxonomic scope" value="Bacteria"/>
</dbReference>
<dbReference type="KEGG" id="pca:Pcar_1461"/>
<dbReference type="EMBL" id="CP000142">
    <property type="protein sequence ID" value="ABA88707.1"/>
    <property type="molecule type" value="Genomic_DNA"/>
</dbReference>
<name>Q3A4K0_SYNC1</name>
<dbReference type="AlphaFoldDB" id="Q3A4K0"/>
<dbReference type="STRING" id="338963.Pcar_1461"/>
<protein>
    <recommendedName>
        <fullName evidence="6">nicotinamidase</fullName>
        <ecNumber evidence="6">3.5.1.19</ecNumber>
    </recommendedName>
    <alternativeName>
        <fullName evidence="7">Nicotinamide deamidase</fullName>
    </alternativeName>
</protein>
<dbReference type="SUPFAM" id="SSF52499">
    <property type="entry name" value="Isochorismatase-like hydrolases"/>
    <property type="match status" value="1"/>
</dbReference>
<dbReference type="HOGENOM" id="CLU_068979_13_1_7"/>
<dbReference type="InterPro" id="IPR000868">
    <property type="entry name" value="Isochorismatase-like_dom"/>
</dbReference>
<evidence type="ECO:0000259" key="8">
    <source>
        <dbReference type="Pfam" id="PF00857"/>
    </source>
</evidence>
<dbReference type="Gene3D" id="3.40.50.850">
    <property type="entry name" value="Isochorismatase-like"/>
    <property type="match status" value="1"/>
</dbReference>
<dbReference type="GO" id="GO:0019363">
    <property type="term" value="P:pyridine nucleotide biosynthetic process"/>
    <property type="evidence" value="ECO:0007669"/>
    <property type="project" value="UniProtKB-KW"/>
</dbReference>
<dbReference type="PANTHER" id="PTHR11080:SF2">
    <property type="entry name" value="LD05707P"/>
    <property type="match status" value="1"/>
</dbReference>
<evidence type="ECO:0000256" key="3">
    <source>
        <dbReference type="ARBA" id="ARBA00022723"/>
    </source>
</evidence>
<dbReference type="InterPro" id="IPR036380">
    <property type="entry name" value="Isochorismatase-like_sf"/>
</dbReference>
<dbReference type="GO" id="GO:0046872">
    <property type="term" value="F:metal ion binding"/>
    <property type="evidence" value="ECO:0007669"/>
    <property type="project" value="UniProtKB-KW"/>
</dbReference>
<comment type="pathway">
    <text evidence="5">Cofactor biosynthesis; nicotinate biosynthesis; nicotinate from nicotinamide: step 1/1.</text>
</comment>
<evidence type="ECO:0000313" key="10">
    <source>
        <dbReference type="Proteomes" id="UP000002534"/>
    </source>
</evidence>
<dbReference type="Pfam" id="PF00857">
    <property type="entry name" value="Isochorismatase"/>
    <property type="match status" value="1"/>
</dbReference>
<feature type="domain" description="Isochorismatase-like" evidence="8">
    <location>
        <begin position="14"/>
        <end position="183"/>
    </location>
</feature>
<reference evidence="9 10" key="2">
    <citation type="journal article" date="2012" name="BMC Genomics">
        <title>The genome of Pelobacter carbinolicus reveals surprising metabolic capabilities and physiological features.</title>
        <authorList>
            <person name="Aklujkar M."/>
            <person name="Haveman S.A."/>
            <person name="Didonato R.Jr."/>
            <person name="Chertkov O."/>
            <person name="Han C.S."/>
            <person name="Land M.L."/>
            <person name="Brown P."/>
            <person name="Lovley D.R."/>
        </authorList>
    </citation>
    <scope>NUCLEOTIDE SEQUENCE [LARGE SCALE GENOMIC DNA]</scope>
    <source>
        <strain evidence="10">DSM 2380 / NBRC 103641 / GraBd1</strain>
    </source>
</reference>
<dbReference type="RefSeq" id="WP_011341190.1">
    <property type="nucleotide sequence ID" value="NC_007498.2"/>
</dbReference>
<keyword evidence="3" id="KW-0479">Metal-binding</keyword>
<reference evidence="10" key="1">
    <citation type="submission" date="2005-10" db="EMBL/GenBank/DDBJ databases">
        <title>Complete sequence of Pelobacter carbinolicus DSM 2380.</title>
        <authorList>
            <person name="Copeland A."/>
            <person name="Lucas S."/>
            <person name="Lapidus A."/>
            <person name="Barry K."/>
            <person name="Detter J.C."/>
            <person name="Glavina T."/>
            <person name="Hammon N."/>
            <person name="Israni S."/>
            <person name="Pitluck S."/>
            <person name="Chertkov O."/>
            <person name="Schmutz J."/>
            <person name="Larimer F."/>
            <person name="Land M."/>
            <person name="Kyrpides N."/>
            <person name="Ivanova N."/>
            <person name="Richardson P."/>
        </authorList>
    </citation>
    <scope>NUCLEOTIDE SEQUENCE [LARGE SCALE GENOMIC DNA]</scope>
    <source>
        <strain evidence="10">DSM 2380 / NBRC 103641 / GraBd1</strain>
    </source>
</reference>
<comment type="similarity">
    <text evidence="1">Belongs to the isochorismatase family.</text>
</comment>
<organism evidence="9 10">
    <name type="scientific">Syntrophotalea carbinolica (strain DSM 2380 / NBRC 103641 / GraBd1)</name>
    <name type="common">Pelobacter carbinolicus</name>
    <dbReference type="NCBI Taxonomy" id="338963"/>
    <lineage>
        <taxon>Bacteria</taxon>
        <taxon>Pseudomonadati</taxon>
        <taxon>Thermodesulfobacteriota</taxon>
        <taxon>Desulfuromonadia</taxon>
        <taxon>Desulfuromonadales</taxon>
        <taxon>Syntrophotaleaceae</taxon>
        <taxon>Syntrophotalea</taxon>
    </lineage>
</organism>
<dbReference type="InterPro" id="IPR052347">
    <property type="entry name" value="Isochorismatase_Nicotinamidase"/>
</dbReference>
<evidence type="ECO:0000256" key="5">
    <source>
        <dbReference type="ARBA" id="ARBA00037900"/>
    </source>
</evidence>
<dbReference type="EC" id="3.5.1.19" evidence="6"/>
<evidence type="ECO:0000256" key="1">
    <source>
        <dbReference type="ARBA" id="ARBA00006336"/>
    </source>
</evidence>
<dbReference type="GO" id="GO:0008936">
    <property type="term" value="F:nicotinamidase activity"/>
    <property type="evidence" value="ECO:0007669"/>
    <property type="project" value="UniProtKB-EC"/>
</dbReference>
<dbReference type="Proteomes" id="UP000002534">
    <property type="component" value="Chromosome"/>
</dbReference>
<accession>Q3A4K0</accession>
<dbReference type="PANTHER" id="PTHR11080">
    <property type="entry name" value="PYRAZINAMIDASE/NICOTINAMIDASE"/>
    <property type="match status" value="1"/>
</dbReference>
<evidence type="ECO:0000256" key="7">
    <source>
        <dbReference type="ARBA" id="ARBA00043224"/>
    </source>
</evidence>
<keyword evidence="2" id="KW-0662">Pyridine nucleotide biosynthesis</keyword>
<evidence type="ECO:0000256" key="2">
    <source>
        <dbReference type="ARBA" id="ARBA00022642"/>
    </source>
</evidence>
<evidence type="ECO:0000313" key="9">
    <source>
        <dbReference type="EMBL" id="ABA88707.1"/>
    </source>
</evidence>
<gene>
    <name evidence="9" type="ordered locus">Pcar_1461</name>
</gene>
<keyword evidence="10" id="KW-1185">Reference proteome</keyword>
<evidence type="ECO:0000256" key="6">
    <source>
        <dbReference type="ARBA" id="ARBA00039017"/>
    </source>
</evidence>